<dbReference type="InterPro" id="IPR001680">
    <property type="entry name" value="WD40_rpt"/>
</dbReference>
<dbReference type="InterPro" id="IPR053053">
    <property type="entry name" value="WD_repeat_protein"/>
</dbReference>
<feature type="repeat" description="WD" evidence="3">
    <location>
        <begin position="223"/>
        <end position="265"/>
    </location>
</feature>
<accession>A0A8X9AAP7</accession>
<evidence type="ECO:0000256" key="3">
    <source>
        <dbReference type="PROSITE-ProRule" id="PRU00221"/>
    </source>
</evidence>
<dbReference type="SUPFAM" id="SSF50978">
    <property type="entry name" value="WD40 repeat-like"/>
    <property type="match status" value="1"/>
</dbReference>
<protein>
    <recommendedName>
        <fullName evidence="7">COMPASS component SWD3</fullName>
    </recommendedName>
</protein>
<evidence type="ECO:0000313" key="6">
    <source>
        <dbReference type="Proteomes" id="UP000298416"/>
    </source>
</evidence>
<dbReference type="InterPro" id="IPR015943">
    <property type="entry name" value="WD40/YVTN_repeat-like_dom_sf"/>
</dbReference>
<gene>
    <name evidence="5" type="ORF">SASPL_106216</name>
</gene>
<sequence>MDLLSKAYATASDSDEDGGTGRQVGGGGLPEQWGPLPPPPKRLRPEKLSTSQIQMATFPPPSHHAEAPIAGRYISKRQRAATLDPVPTTGNRSYVAPSPGNSLKGSISVTDVPHAILTTLQRRTKASQNLVSLSAALDGHTSSVNTVQWSKTHSHLLASAGMDHTVNIWNVWSGGQKRACMFDYHHAAVKDVKWSHMGLSVLSCGYDCTSRLVDVEKGMEIKVFKEDQIVQVVRFSPKNSDLFISGGSKGHLKLWDIRTGTVVHEYVRSLGPILDVEFTVDGMQLMTSSDVYKSNISENSIIVWDVSRQVPLSNQVYAEAYTCPSIRCHPFEPYFIAQSHGNYIAIFSSRPPFKLDKYKRYEGHGVSGFPIKCNFSLDGNLVASGSSDGCIYFYNSKTSKLLSKVKAYEQACIDVAFHPVLPNVVASCSWKGEISVLHKDSNNKWNVSP</sequence>
<dbReference type="Pfam" id="PF00400">
    <property type="entry name" value="WD40"/>
    <property type="match status" value="3"/>
</dbReference>
<dbReference type="Proteomes" id="UP000298416">
    <property type="component" value="Unassembled WGS sequence"/>
</dbReference>
<dbReference type="PANTHER" id="PTHR44566">
    <property type="entry name" value="TRANSDUCIN/WD40 REPEAT-LIKE SUPERFAMILY PROTEIN"/>
    <property type="match status" value="1"/>
</dbReference>
<name>A0A8X9AAP7_SALSN</name>
<evidence type="ECO:0000313" key="5">
    <source>
        <dbReference type="EMBL" id="KAG6434578.1"/>
    </source>
</evidence>
<dbReference type="AlphaFoldDB" id="A0A8X9AAP7"/>
<keyword evidence="6" id="KW-1185">Reference proteome</keyword>
<dbReference type="PROSITE" id="PS50082">
    <property type="entry name" value="WD_REPEATS_2"/>
    <property type="match status" value="2"/>
</dbReference>
<comment type="caution">
    <text evidence="5">The sequence shown here is derived from an EMBL/GenBank/DDBJ whole genome shotgun (WGS) entry which is preliminary data.</text>
</comment>
<reference evidence="5" key="1">
    <citation type="submission" date="2018-01" db="EMBL/GenBank/DDBJ databases">
        <authorList>
            <person name="Mao J.F."/>
        </authorList>
    </citation>
    <scope>NUCLEOTIDE SEQUENCE</scope>
    <source>
        <strain evidence="5">Huo1</strain>
        <tissue evidence="5">Leaf</tissue>
    </source>
</reference>
<keyword evidence="1 3" id="KW-0853">WD repeat</keyword>
<keyword evidence="2" id="KW-0677">Repeat</keyword>
<dbReference type="InterPro" id="IPR036322">
    <property type="entry name" value="WD40_repeat_dom_sf"/>
</dbReference>
<dbReference type="Gene3D" id="2.130.10.10">
    <property type="entry name" value="YVTN repeat-like/Quinoprotein amine dehydrogenase"/>
    <property type="match status" value="1"/>
</dbReference>
<evidence type="ECO:0000256" key="4">
    <source>
        <dbReference type="SAM" id="MobiDB-lite"/>
    </source>
</evidence>
<evidence type="ECO:0000256" key="2">
    <source>
        <dbReference type="ARBA" id="ARBA00022737"/>
    </source>
</evidence>
<proteinExistence type="predicted"/>
<dbReference type="PROSITE" id="PS50294">
    <property type="entry name" value="WD_REPEATS_REGION"/>
    <property type="match status" value="1"/>
</dbReference>
<feature type="compositionally biased region" description="Gly residues" evidence="4">
    <location>
        <begin position="20"/>
        <end position="29"/>
    </location>
</feature>
<evidence type="ECO:0000256" key="1">
    <source>
        <dbReference type="ARBA" id="ARBA00022574"/>
    </source>
</evidence>
<dbReference type="PROSITE" id="PS00678">
    <property type="entry name" value="WD_REPEATS_1"/>
    <property type="match status" value="1"/>
</dbReference>
<feature type="repeat" description="WD" evidence="3">
    <location>
        <begin position="137"/>
        <end position="179"/>
    </location>
</feature>
<organism evidence="5">
    <name type="scientific">Salvia splendens</name>
    <name type="common">Scarlet sage</name>
    <dbReference type="NCBI Taxonomy" id="180675"/>
    <lineage>
        <taxon>Eukaryota</taxon>
        <taxon>Viridiplantae</taxon>
        <taxon>Streptophyta</taxon>
        <taxon>Embryophyta</taxon>
        <taxon>Tracheophyta</taxon>
        <taxon>Spermatophyta</taxon>
        <taxon>Magnoliopsida</taxon>
        <taxon>eudicotyledons</taxon>
        <taxon>Gunneridae</taxon>
        <taxon>Pentapetalae</taxon>
        <taxon>asterids</taxon>
        <taxon>lamiids</taxon>
        <taxon>Lamiales</taxon>
        <taxon>Lamiaceae</taxon>
        <taxon>Nepetoideae</taxon>
        <taxon>Mentheae</taxon>
        <taxon>Salviinae</taxon>
        <taxon>Salvia</taxon>
        <taxon>Salvia subgen. Calosphace</taxon>
        <taxon>core Calosphace</taxon>
    </lineage>
</organism>
<evidence type="ECO:0008006" key="7">
    <source>
        <dbReference type="Google" id="ProtNLM"/>
    </source>
</evidence>
<dbReference type="PANTHER" id="PTHR44566:SF1">
    <property type="entry name" value="WD REPEAT-CONTAINING PROTEIN 25"/>
    <property type="match status" value="1"/>
</dbReference>
<feature type="region of interest" description="Disordered" evidence="4">
    <location>
        <begin position="1"/>
        <end position="49"/>
    </location>
</feature>
<reference evidence="5" key="2">
    <citation type="submission" date="2020-08" db="EMBL/GenBank/DDBJ databases">
        <title>Plant Genome Project.</title>
        <authorList>
            <person name="Zhang R.-G."/>
        </authorList>
    </citation>
    <scope>NUCLEOTIDE SEQUENCE</scope>
    <source>
        <strain evidence="5">Huo1</strain>
        <tissue evidence="5">Leaf</tissue>
    </source>
</reference>
<dbReference type="InterPro" id="IPR019775">
    <property type="entry name" value="WD40_repeat_CS"/>
</dbReference>
<dbReference type="SMART" id="SM00320">
    <property type="entry name" value="WD40"/>
    <property type="match status" value="6"/>
</dbReference>
<dbReference type="EMBL" id="PNBA02000002">
    <property type="protein sequence ID" value="KAG6434578.1"/>
    <property type="molecule type" value="Genomic_DNA"/>
</dbReference>